<evidence type="ECO:0000313" key="2">
    <source>
        <dbReference type="Proteomes" id="UP000596661"/>
    </source>
</evidence>
<dbReference type="EnsemblPlants" id="evm.model.01.2877">
    <property type="protein sequence ID" value="cds.evm.model.01.2877"/>
    <property type="gene ID" value="evm.TU.01.2877"/>
</dbReference>
<sequence>MLLVYSRNHCWCAKHGIWLESLFTSSYEDTVYWALWKSRNALFWNHKSSSINDVVVSASVTLDQWKKAQRATSLSSFNICSKDDGAEIWTKTVANTIQVNVDAAIFENESLFGYGIVVRSDT</sequence>
<keyword evidence="2" id="KW-1185">Reference proteome</keyword>
<proteinExistence type="predicted"/>
<organism evidence="1 2">
    <name type="scientific">Cannabis sativa</name>
    <name type="common">Hemp</name>
    <name type="synonym">Marijuana</name>
    <dbReference type="NCBI Taxonomy" id="3483"/>
    <lineage>
        <taxon>Eukaryota</taxon>
        <taxon>Viridiplantae</taxon>
        <taxon>Streptophyta</taxon>
        <taxon>Embryophyta</taxon>
        <taxon>Tracheophyta</taxon>
        <taxon>Spermatophyta</taxon>
        <taxon>Magnoliopsida</taxon>
        <taxon>eudicotyledons</taxon>
        <taxon>Gunneridae</taxon>
        <taxon>Pentapetalae</taxon>
        <taxon>rosids</taxon>
        <taxon>fabids</taxon>
        <taxon>Rosales</taxon>
        <taxon>Cannabaceae</taxon>
        <taxon>Cannabis</taxon>
    </lineage>
</organism>
<name>A0A803NMY5_CANSA</name>
<accession>A0A803NMY5</accession>
<dbReference type="EMBL" id="UZAU01000081">
    <property type="status" value="NOT_ANNOTATED_CDS"/>
    <property type="molecule type" value="Genomic_DNA"/>
</dbReference>
<evidence type="ECO:0000313" key="1">
    <source>
        <dbReference type="EnsemblPlants" id="cds.evm.model.01.2877"/>
    </source>
</evidence>
<reference evidence="1" key="1">
    <citation type="submission" date="2018-11" db="EMBL/GenBank/DDBJ databases">
        <authorList>
            <person name="Grassa J C."/>
        </authorList>
    </citation>
    <scope>NUCLEOTIDE SEQUENCE [LARGE SCALE GENOMIC DNA]</scope>
</reference>
<reference evidence="1" key="2">
    <citation type="submission" date="2021-03" db="UniProtKB">
        <authorList>
            <consortium name="EnsemblPlants"/>
        </authorList>
    </citation>
    <scope>IDENTIFICATION</scope>
</reference>
<dbReference type="Proteomes" id="UP000596661">
    <property type="component" value="Chromosome 1"/>
</dbReference>
<protein>
    <submittedName>
        <fullName evidence="1">Uncharacterized protein</fullName>
    </submittedName>
</protein>
<dbReference type="AlphaFoldDB" id="A0A803NMY5"/>
<dbReference type="Gramene" id="evm.model.01.2877">
    <property type="protein sequence ID" value="cds.evm.model.01.2877"/>
    <property type="gene ID" value="evm.TU.01.2877"/>
</dbReference>